<dbReference type="InterPro" id="IPR035986">
    <property type="entry name" value="PKD_dom_sf"/>
</dbReference>
<dbReference type="Gene3D" id="2.60.40.10">
    <property type="entry name" value="Immunoglobulins"/>
    <property type="match status" value="2"/>
</dbReference>
<organism evidence="2 3">
    <name type="scientific">Taibaiella soli</name>
    <dbReference type="NCBI Taxonomy" id="1649169"/>
    <lineage>
        <taxon>Bacteria</taxon>
        <taxon>Pseudomonadati</taxon>
        <taxon>Bacteroidota</taxon>
        <taxon>Chitinophagia</taxon>
        <taxon>Chitinophagales</taxon>
        <taxon>Chitinophagaceae</taxon>
        <taxon>Taibaiella</taxon>
    </lineage>
</organism>
<gene>
    <name evidence="2" type="ORF">DN068_02155</name>
</gene>
<dbReference type="RefSeq" id="WP_110997243.1">
    <property type="nucleotide sequence ID" value="NZ_QKTW01000003.1"/>
</dbReference>
<sequence length="908" mass="98341">MRNKVAIFLLAVLFSFSITASATHIYGGELLYQYLSGNSYKISLTLYGDCSANPTTFNQLYSATPSIDISNDAGHYQTTTLALESNGGYEVTPICSSEISNSACNGGILPGIKKFVYNATVQLNGSFANWKFVFAGGLGTQTSAGRSSNITNIVNGGNSLMYLEATLNNTTGANSSPQYTSLPTPFYCINTAEQYNQGAVDPNNDSLSFSLTPALVANGTVTYIAPYSATQPLATTPGSFSFNGINGQMSFTPSQQQDALVVNKVFEYKNGVLVGTSMREMTFIVFATCNNHPPVGNVNSSSISGGVPLGNNIVGVCQGGTTVSFNIQPTDPDGDTINMSWTGVPPGATVTAQNNNTPAPTLNFSWNTAGVPVGIYNFFVTYKDNGCPLSSQQTLAYTLQVVNHPDYTMQILAPTGCAHPAYVKLNVTDGLLPRTVTLSQNGNTVKSYVDSTGTIIDSIAAGTYTIVLNSLNMPCATVKTLTIADSGIYPYSPEMTNPVYYCKNDTPVMLVATPAPGATVHWYDMNDNALSAAPVPSTATPGIFSWLVNQTYNVCESIKDTVQVYVTEKPIADFSMPPFICTVDTALVTFTGSAGAPALYYWTWDNADSIIGSGAGPFNVHWDTAGVKTVSLQVIENQCPSLVKMETITVKATPKAMFTYQNVCLYDSSLIQFDTTAFTGSQFLWNYDGGTSDATTGVGPHLVHWPTSGTKNVWLQVSLDGCSDSTSHLVTVWPQPQVSILNKPETLCYGDKIYLQAQATGGSEIKYQWEPAINLSYDPDGALYTRVLVPTAYSVVATNEYNCIGTDTLRYTDIQPCCNFMYPDAFTPNGDNRNDRFHVLTYGNDLWYELDIYNRWGQKIFTSSNQYDEWDGTQNGKPCEMGVYYYYFKGKCMTGHEEEHKGEVTLIR</sequence>
<evidence type="ECO:0008006" key="4">
    <source>
        <dbReference type="Google" id="ProtNLM"/>
    </source>
</evidence>
<dbReference type="OrthoDB" id="7794186at2"/>
<feature type="chain" id="PRO_5016048972" description="PKD domain-containing protein" evidence="1">
    <location>
        <begin position="21"/>
        <end position="908"/>
    </location>
</feature>
<dbReference type="EMBL" id="QKTW01000003">
    <property type="protein sequence ID" value="PZF74405.1"/>
    <property type="molecule type" value="Genomic_DNA"/>
</dbReference>
<dbReference type="Proteomes" id="UP000248745">
    <property type="component" value="Unassembled WGS sequence"/>
</dbReference>
<keyword evidence="3" id="KW-1185">Reference proteome</keyword>
<dbReference type="SUPFAM" id="SSF49299">
    <property type="entry name" value="PKD domain"/>
    <property type="match status" value="1"/>
</dbReference>
<dbReference type="InterPro" id="IPR026341">
    <property type="entry name" value="T9SS_type_B"/>
</dbReference>
<evidence type="ECO:0000256" key="1">
    <source>
        <dbReference type="SAM" id="SignalP"/>
    </source>
</evidence>
<dbReference type="Pfam" id="PF13585">
    <property type="entry name" value="CHU_C"/>
    <property type="match status" value="1"/>
</dbReference>
<name>A0A2W2AFW2_9BACT</name>
<feature type="signal peptide" evidence="1">
    <location>
        <begin position="1"/>
        <end position="20"/>
    </location>
</feature>
<protein>
    <recommendedName>
        <fullName evidence="4">PKD domain-containing protein</fullName>
    </recommendedName>
</protein>
<dbReference type="NCBIfam" id="TIGR04131">
    <property type="entry name" value="Bac_Flav_CTERM"/>
    <property type="match status" value="1"/>
</dbReference>
<dbReference type="AlphaFoldDB" id="A0A2W2AFW2"/>
<proteinExistence type="predicted"/>
<evidence type="ECO:0000313" key="3">
    <source>
        <dbReference type="Proteomes" id="UP000248745"/>
    </source>
</evidence>
<evidence type="ECO:0000313" key="2">
    <source>
        <dbReference type="EMBL" id="PZF74405.1"/>
    </source>
</evidence>
<dbReference type="InterPro" id="IPR013783">
    <property type="entry name" value="Ig-like_fold"/>
</dbReference>
<keyword evidence="1" id="KW-0732">Signal</keyword>
<reference evidence="2 3" key="1">
    <citation type="submission" date="2018-06" db="EMBL/GenBank/DDBJ databases">
        <title>Mucibacter soli gen. nov., sp. nov., a new member of the family Chitinophagaceae producing mucin.</title>
        <authorList>
            <person name="Kim M.-K."/>
            <person name="Park S."/>
            <person name="Kim T.-S."/>
            <person name="Joung Y."/>
            <person name="Han J.-H."/>
            <person name="Kim S.B."/>
        </authorList>
    </citation>
    <scope>NUCLEOTIDE SEQUENCE [LARGE SCALE GENOMIC DNA]</scope>
    <source>
        <strain evidence="2 3">R1-15</strain>
    </source>
</reference>
<accession>A0A2W2AFW2</accession>
<comment type="caution">
    <text evidence="2">The sequence shown here is derived from an EMBL/GenBank/DDBJ whole genome shotgun (WGS) entry which is preliminary data.</text>
</comment>